<comment type="caution">
    <text evidence="5">The sequence shown here is derived from an EMBL/GenBank/DDBJ whole genome shotgun (WGS) entry which is preliminary data.</text>
</comment>
<dbReference type="PANTHER" id="PTHR45138:SF9">
    <property type="entry name" value="DIGUANYLATE CYCLASE DGCM-RELATED"/>
    <property type="match status" value="1"/>
</dbReference>
<dbReference type="Proteomes" id="UP000025171">
    <property type="component" value="Unassembled WGS sequence"/>
</dbReference>
<feature type="domain" description="GGDEF" evidence="4">
    <location>
        <begin position="115"/>
        <end position="246"/>
    </location>
</feature>
<reference evidence="5 6" key="1">
    <citation type="journal article" date="2014" name="Antonie Van Leeuwenhoek">
        <title>Hyphomonas beringensis sp. nov. and Hyphomonas chukchiensis sp. nov., isolated from surface seawater of the Bering Sea and Chukchi Sea.</title>
        <authorList>
            <person name="Li C."/>
            <person name="Lai Q."/>
            <person name="Li G."/>
            <person name="Dong C."/>
            <person name="Wang J."/>
            <person name="Liao Y."/>
            <person name="Shao Z."/>
        </authorList>
    </citation>
    <scope>NUCLEOTIDE SEQUENCE [LARGE SCALE GENOMIC DNA]</scope>
    <source>
        <strain evidence="5 6">MHS-2</strain>
    </source>
</reference>
<dbReference type="GO" id="GO:0043709">
    <property type="term" value="P:cell adhesion involved in single-species biofilm formation"/>
    <property type="evidence" value="ECO:0007669"/>
    <property type="project" value="TreeGrafter"/>
</dbReference>
<evidence type="ECO:0000259" key="4">
    <source>
        <dbReference type="PROSITE" id="PS50887"/>
    </source>
</evidence>
<feature type="transmembrane region" description="Helical" evidence="3">
    <location>
        <begin position="21"/>
        <end position="41"/>
    </location>
</feature>
<dbReference type="InterPro" id="IPR029787">
    <property type="entry name" value="Nucleotide_cyclase"/>
</dbReference>
<evidence type="ECO:0000313" key="6">
    <source>
        <dbReference type="Proteomes" id="UP000025171"/>
    </source>
</evidence>
<dbReference type="GO" id="GO:0005886">
    <property type="term" value="C:plasma membrane"/>
    <property type="evidence" value="ECO:0007669"/>
    <property type="project" value="TreeGrafter"/>
</dbReference>
<dbReference type="AlphaFoldDB" id="A0A059FPW8"/>
<dbReference type="GO" id="GO:1902201">
    <property type="term" value="P:negative regulation of bacterial-type flagellum-dependent cell motility"/>
    <property type="evidence" value="ECO:0007669"/>
    <property type="project" value="TreeGrafter"/>
</dbReference>
<gene>
    <name evidence="5" type="ORF">HJO_07242</name>
</gene>
<accession>A0A059FPW8</accession>
<dbReference type="PROSITE" id="PS50887">
    <property type="entry name" value="GGDEF"/>
    <property type="match status" value="1"/>
</dbReference>
<dbReference type="NCBIfam" id="TIGR00254">
    <property type="entry name" value="GGDEF"/>
    <property type="match status" value="1"/>
</dbReference>
<dbReference type="InterPro" id="IPR000160">
    <property type="entry name" value="GGDEF_dom"/>
</dbReference>
<dbReference type="EMBL" id="ARYK01000003">
    <property type="protein sequence ID" value="KCZ92730.1"/>
    <property type="molecule type" value="Genomic_DNA"/>
</dbReference>
<keyword evidence="6" id="KW-1185">Reference proteome</keyword>
<name>A0A059FPW8_9PROT</name>
<dbReference type="EC" id="2.7.7.65" evidence="1"/>
<comment type="catalytic activity">
    <reaction evidence="2">
        <text>2 GTP = 3',3'-c-di-GMP + 2 diphosphate</text>
        <dbReference type="Rhea" id="RHEA:24898"/>
        <dbReference type="ChEBI" id="CHEBI:33019"/>
        <dbReference type="ChEBI" id="CHEBI:37565"/>
        <dbReference type="ChEBI" id="CHEBI:58805"/>
        <dbReference type="EC" id="2.7.7.65"/>
    </reaction>
</comment>
<dbReference type="InterPro" id="IPR043128">
    <property type="entry name" value="Rev_trsase/Diguanyl_cyclase"/>
</dbReference>
<dbReference type="SUPFAM" id="SSF55073">
    <property type="entry name" value="Nucleotide cyclase"/>
    <property type="match status" value="1"/>
</dbReference>
<keyword evidence="3" id="KW-1133">Transmembrane helix</keyword>
<dbReference type="InterPro" id="IPR050469">
    <property type="entry name" value="Diguanylate_Cyclase"/>
</dbReference>
<organism evidence="5 6">
    <name type="scientific">Hyphomonas johnsonii MHS-2</name>
    <dbReference type="NCBI Taxonomy" id="1280950"/>
    <lineage>
        <taxon>Bacteria</taxon>
        <taxon>Pseudomonadati</taxon>
        <taxon>Pseudomonadota</taxon>
        <taxon>Alphaproteobacteria</taxon>
        <taxon>Hyphomonadales</taxon>
        <taxon>Hyphomonadaceae</taxon>
        <taxon>Hyphomonas</taxon>
    </lineage>
</organism>
<dbReference type="eggNOG" id="COG3706">
    <property type="taxonomic scope" value="Bacteria"/>
</dbReference>
<evidence type="ECO:0000256" key="2">
    <source>
        <dbReference type="ARBA" id="ARBA00034247"/>
    </source>
</evidence>
<dbReference type="FunFam" id="3.30.70.270:FF:000001">
    <property type="entry name" value="Diguanylate cyclase domain protein"/>
    <property type="match status" value="1"/>
</dbReference>
<keyword evidence="3" id="KW-0812">Transmembrane</keyword>
<feature type="transmembrane region" description="Helical" evidence="3">
    <location>
        <begin position="47"/>
        <end position="69"/>
    </location>
</feature>
<dbReference type="GO" id="GO:0052621">
    <property type="term" value="F:diguanylate cyclase activity"/>
    <property type="evidence" value="ECO:0007669"/>
    <property type="project" value="UniProtKB-EC"/>
</dbReference>
<dbReference type="SMART" id="SM00267">
    <property type="entry name" value="GGDEF"/>
    <property type="match status" value="1"/>
</dbReference>
<dbReference type="Gene3D" id="3.30.70.270">
    <property type="match status" value="1"/>
</dbReference>
<dbReference type="Pfam" id="PF00990">
    <property type="entry name" value="GGDEF"/>
    <property type="match status" value="1"/>
</dbReference>
<evidence type="ECO:0000256" key="1">
    <source>
        <dbReference type="ARBA" id="ARBA00012528"/>
    </source>
</evidence>
<dbReference type="PATRIC" id="fig|1280950.3.peg.1450"/>
<protein>
    <recommendedName>
        <fullName evidence="1">diguanylate cyclase</fullName>
        <ecNumber evidence="1">2.7.7.65</ecNumber>
    </recommendedName>
</protein>
<dbReference type="STRING" id="1280950.HJO_07242"/>
<evidence type="ECO:0000313" key="5">
    <source>
        <dbReference type="EMBL" id="KCZ92730.1"/>
    </source>
</evidence>
<dbReference type="CDD" id="cd01949">
    <property type="entry name" value="GGDEF"/>
    <property type="match status" value="1"/>
</dbReference>
<sequence length="246" mass="27189">MSRNISTRKFWFGQARNMATVSICSILLSVVSVYLATKGFTPSDRLVVLWLSALLPATVCPFAMTYAGFQNQRLHRLHQQVHHLANSDDLTGLANRRCFHREAALNVSDAVHEGRRTALMVADIDWFKQVNDTHGHEAGDETLCHVANTLTRIAPEGALVARLGGEEFAILWEYDDAADVGHLAEALRRGVEATRFYYHGETISVTISLGLSITRTGDTLSTLLKRADAALYEAKSHGRNRSELAA</sequence>
<dbReference type="PANTHER" id="PTHR45138">
    <property type="entry name" value="REGULATORY COMPONENTS OF SENSORY TRANSDUCTION SYSTEM"/>
    <property type="match status" value="1"/>
</dbReference>
<dbReference type="OrthoDB" id="9812260at2"/>
<keyword evidence="3" id="KW-0472">Membrane</keyword>
<dbReference type="RefSeq" id="WP_162173793.1">
    <property type="nucleotide sequence ID" value="NZ_ARYK01000003.1"/>
</dbReference>
<proteinExistence type="predicted"/>
<evidence type="ECO:0000256" key="3">
    <source>
        <dbReference type="SAM" id="Phobius"/>
    </source>
</evidence>